<dbReference type="AlphaFoldDB" id="A0A5E4R650"/>
<feature type="region of interest" description="Disordered" evidence="5">
    <location>
        <begin position="707"/>
        <end position="745"/>
    </location>
</feature>
<feature type="transmembrane region" description="Helical" evidence="6">
    <location>
        <begin position="384"/>
        <end position="404"/>
    </location>
</feature>
<evidence type="ECO:0000256" key="1">
    <source>
        <dbReference type="ARBA" id="ARBA00004141"/>
    </source>
</evidence>
<dbReference type="GO" id="GO:0061459">
    <property type="term" value="F:L-arginine transmembrane transporter activity"/>
    <property type="evidence" value="ECO:0007669"/>
    <property type="project" value="TreeGrafter"/>
</dbReference>
<comment type="subcellular location">
    <subcellularLocation>
        <location evidence="1">Membrane</location>
        <topology evidence="1">Multi-pass membrane protein</topology>
    </subcellularLocation>
</comment>
<feature type="region of interest" description="Disordered" evidence="5">
    <location>
        <begin position="865"/>
        <end position="899"/>
    </location>
</feature>
<dbReference type="Pfam" id="PF13520">
    <property type="entry name" value="AA_permease_2"/>
    <property type="match status" value="1"/>
</dbReference>
<dbReference type="GO" id="GO:0015189">
    <property type="term" value="F:L-lysine transmembrane transporter activity"/>
    <property type="evidence" value="ECO:0007669"/>
    <property type="project" value="TreeGrafter"/>
</dbReference>
<name>A0A5E4R650_9NEOP</name>
<keyword evidence="2 6" id="KW-0812">Transmembrane</keyword>
<evidence type="ECO:0000259" key="7">
    <source>
        <dbReference type="Pfam" id="PF13906"/>
    </source>
</evidence>
<evidence type="ECO:0000256" key="3">
    <source>
        <dbReference type="ARBA" id="ARBA00022989"/>
    </source>
</evidence>
<accession>A0A5E4R650</accession>
<feature type="transmembrane region" description="Helical" evidence="6">
    <location>
        <begin position="359"/>
        <end position="378"/>
    </location>
</feature>
<reference evidence="8 9" key="1">
    <citation type="submission" date="2017-07" db="EMBL/GenBank/DDBJ databases">
        <authorList>
            <person name="Talla V."/>
            <person name="Backstrom N."/>
        </authorList>
    </citation>
    <scope>NUCLEOTIDE SEQUENCE [LARGE SCALE GENOMIC DNA]</scope>
</reference>
<feature type="transmembrane region" description="Helical" evidence="6">
    <location>
        <begin position="98"/>
        <end position="116"/>
    </location>
</feature>
<dbReference type="GO" id="GO:0097638">
    <property type="term" value="P:L-arginine import across plasma membrane"/>
    <property type="evidence" value="ECO:0007669"/>
    <property type="project" value="TreeGrafter"/>
</dbReference>
<feature type="transmembrane region" description="Helical" evidence="6">
    <location>
        <begin position="416"/>
        <end position="439"/>
    </location>
</feature>
<evidence type="ECO:0000313" key="9">
    <source>
        <dbReference type="Proteomes" id="UP000324832"/>
    </source>
</evidence>
<keyword evidence="3 6" id="KW-1133">Transmembrane helix</keyword>
<feature type="transmembrane region" description="Helical" evidence="6">
    <location>
        <begin position="445"/>
        <end position="463"/>
    </location>
</feature>
<feature type="compositionally biased region" description="Low complexity" evidence="5">
    <location>
        <begin position="642"/>
        <end position="655"/>
    </location>
</feature>
<dbReference type="EMBL" id="FZQP02006893">
    <property type="protein sequence ID" value="VVD04800.1"/>
    <property type="molecule type" value="Genomic_DNA"/>
</dbReference>
<feature type="transmembrane region" description="Helical" evidence="6">
    <location>
        <begin position="162"/>
        <end position="180"/>
    </location>
</feature>
<keyword evidence="4 6" id="KW-0472">Membrane</keyword>
<feature type="compositionally biased region" description="Polar residues" evidence="5">
    <location>
        <begin position="875"/>
        <end position="884"/>
    </location>
</feature>
<dbReference type="GO" id="GO:0005886">
    <property type="term" value="C:plasma membrane"/>
    <property type="evidence" value="ECO:0007669"/>
    <property type="project" value="TreeGrafter"/>
</dbReference>
<dbReference type="InterPro" id="IPR002293">
    <property type="entry name" value="AA/rel_permease1"/>
</dbReference>
<dbReference type="Gene3D" id="1.20.1740.10">
    <property type="entry name" value="Amino acid/polyamine transporter I"/>
    <property type="match status" value="2"/>
</dbReference>
<dbReference type="PANTHER" id="PTHR43243">
    <property type="entry name" value="INNER MEMBRANE TRANSPORTER YGJI-RELATED"/>
    <property type="match status" value="1"/>
</dbReference>
<gene>
    <name evidence="8" type="ORF">LSINAPIS_LOCUS14479</name>
</gene>
<organism evidence="8 9">
    <name type="scientific">Leptidea sinapis</name>
    <dbReference type="NCBI Taxonomy" id="189913"/>
    <lineage>
        <taxon>Eukaryota</taxon>
        <taxon>Metazoa</taxon>
        <taxon>Ecdysozoa</taxon>
        <taxon>Arthropoda</taxon>
        <taxon>Hexapoda</taxon>
        <taxon>Insecta</taxon>
        <taxon>Pterygota</taxon>
        <taxon>Neoptera</taxon>
        <taxon>Endopterygota</taxon>
        <taxon>Lepidoptera</taxon>
        <taxon>Glossata</taxon>
        <taxon>Ditrysia</taxon>
        <taxon>Papilionoidea</taxon>
        <taxon>Pieridae</taxon>
        <taxon>Dismorphiinae</taxon>
        <taxon>Leptidea</taxon>
    </lineage>
</organism>
<evidence type="ECO:0000256" key="4">
    <source>
        <dbReference type="ARBA" id="ARBA00023136"/>
    </source>
</evidence>
<feature type="region of interest" description="Disordered" evidence="5">
    <location>
        <begin position="625"/>
        <end position="674"/>
    </location>
</feature>
<feature type="transmembrane region" description="Helical" evidence="6">
    <location>
        <begin position="249"/>
        <end position="270"/>
    </location>
</feature>
<evidence type="ECO:0000313" key="8">
    <source>
        <dbReference type="EMBL" id="VVD04800.1"/>
    </source>
</evidence>
<keyword evidence="9" id="KW-1185">Reference proteome</keyword>
<proteinExistence type="predicted"/>
<evidence type="ECO:0000256" key="6">
    <source>
        <dbReference type="SAM" id="Phobius"/>
    </source>
</evidence>
<feature type="compositionally biased region" description="Basic and acidic residues" evidence="5">
    <location>
        <begin position="888"/>
        <end position="899"/>
    </location>
</feature>
<protein>
    <recommendedName>
        <fullName evidence="7">Cationic amino acid transporter C-terminal domain-containing protein</fullName>
    </recommendedName>
</protein>
<evidence type="ECO:0000256" key="5">
    <source>
        <dbReference type="SAM" id="MobiDB-lite"/>
    </source>
</evidence>
<dbReference type="Pfam" id="PF13906">
    <property type="entry name" value="AA_permease_C"/>
    <property type="match status" value="1"/>
</dbReference>
<evidence type="ECO:0000256" key="2">
    <source>
        <dbReference type="ARBA" id="ARBA00022692"/>
    </source>
</evidence>
<dbReference type="GO" id="GO:0000064">
    <property type="term" value="F:L-ornithine transmembrane transporter activity"/>
    <property type="evidence" value="ECO:0007669"/>
    <property type="project" value="TreeGrafter"/>
</dbReference>
<dbReference type="PANTHER" id="PTHR43243:SF105">
    <property type="entry name" value="CATIONIC AMINO ACID TRANSPORTER C-TERMINAL DOMAIN-CONTAINING PROTEIN"/>
    <property type="match status" value="1"/>
</dbReference>
<dbReference type="InterPro" id="IPR029485">
    <property type="entry name" value="CAT_C"/>
</dbReference>
<dbReference type="Proteomes" id="UP000324832">
    <property type="component" value="Unassembled WGS sequence"/>
</dbReference>
<feature type="transmembrane region" description="Helical" evidence="6">
    <location>
        <begin position="305"/>
        <end position="326"/>
    </location>
</feature>
<feature type="transmembrane region" description="Helical" evidence="6">
    <location>
        <begin position="66"/>
        <end position="86"/>
    </location>
</feature>
<feature type="transmembrane region" description="Helical" evidence="6">
    <location>
        <begin position="38"/>
        <end position="60"/>
    </location>
</feature>
<feature type="compositionally biased region" description="Acidic residues" evidence="5">
    <location>
        <begin position="629"/>
        <end position="641"/>
    </location>
</feature>
<sequence>MAGSQWKQFCRALQRKKVFESDQLEGGNLKRCLSVWDLTSLGVGSTLGVGVYVLVGYVALRLAGPSIIISFLIAAIASLFAGLCYAEFGARVPRAGSAYIYTYVTVGEFVAFIIGWNMILEAVFGTASVAKGLSVYVDAMLDKRMSSAFISVAPLSISPWSEYFDFFALAVVLVLGANPSNWDIPASQVPENYGSGGFFPYGVWGTLKGAAVCFYGFVGFDTISSTGEEDVSATVASAFVHVGWEWARWLVFTGAVCGMSASLFGGLLPMPRLLYAMASDGLLVRWLGRVSTAVLSAVVELNELVRMMCVGTLVCYTIVASCIILLRYRSDHLLSDDGNILKQIFDVSRKSPTKTSLTFIRIALILFILTCLCLALVVNHVQRWLVPTALLHAAAVLLMLLMALQPQNHEELSFKTPLVPLIPCLSIYVNINLMILINIQTWIRVLIWIAIGLPVYFISLCCYKRLGDDNSTHANKNGKPPVQIFVEQPTPPNTIKVSNLGGTKIRDGVEQINMTAMVSHGKGNVMRNQTLITEDIIVQQAYVEDNEEKEAKIIDLLDQVIQAEEDSYGEIISLKDMKQDDEIERTTIEGRKSLSELSDAGSDASVGSQVLSKYDVIAQVHREDLPKLDEEEEKCDFENEDNISNLSDDININEDNNSRTDESGYSDTLDKTPIYEPEEEPNQEIINIPVPPPLDENFFASPTFIKSHTISVRPPKPRNKEPEEELKPRESIKSNGSNDDGHMIFGSDKQVNFMSKLNNIFQNKMLTPNKEDIDEKKARSLSTGNVIDTSQLAMDRERSQLFLELKKEITSPRNTQNLRPIIAVDNSNSDGEDEISMSREDLKSKLENIFSIGGPQLLKTRLMKSNPPTPEEAYQTDSSSTDSITKLPKMEKNDTLKRQKDKFGEVLNSFRLTLKDDQV</sequence>
<feature type="domain" description="Cationic amino acid transporter C-terminal" evidence="7">
    <location>
        <begin position="414"/>
        <end position="458"/>
    </location>
</feature>
<feature type="compositionally biased region" description="Basic and acidic residues" evidence="5">
    <location>
        <begin position="718"/>
        <end position="732"/>
    </location>
</feature>